<dbReference type="RefSeq" id="WP_230862978.1">
    <property type="nucleotide sequence ID" value="NZ_CABVGP010000002.1"/>
</dbReference>
<sequence length="203" mass="23280">MNHEEIFEQAWAAPETTSVELPAIPVNDVLRERYDVRPPFAYTGAQLWDMEVRKAAAPDKYIPTVVKAGSAEKFPSVRHGRFEDFTRVSDQCRWADPARFATIIEHVRLDHENRRAFFIGAERFEAPDGRVFTAGAGQPIFDVEHSVAGPEDAPLNLWRIVHLTGEPDRSLVDAFDELAKDRYLRVFIEVHLRDDLGRELVRR</sequence>
<accession>A0A6I8LXZ0</accession>
<dbReference type="EMBL" id="CABVGP010000002">
    <property type="protein sequence ID" value="VVJ22132.1"/>
    <property type="molecule type" value="Genomic_DNA"/>
</dbReference>
<name>A0A6I8LXZ0_9PSEU</name>
<dbReference type="AlphaFoldDB" id="A0A6I8LXZ0"/>
<evidence type="ECO:0000313" key="2">
    <source>
        <dbReference type="Proteomes" id="UP000399805"/>
    </source>
</evidence>
<organism evidence="1 2">
    <name type="scientific">Amycolatopsis camponoti</name>
    <dbReference type="NCBI Taxonomy" id="2606593"/>
    <lineage>
        <taxon>Bacteria</taxon>
        <taxon>Bacillati</taxon>
        <taxon>Actinomycetota</taxon>
        <taxon>Actinomycetes</taxon>
        <taxon>Pseudonocardiales</taxon>
        <taxon>Pseudonocardiaceae</taxon>
        <taxon>Amycolatopsis</taxon>
    </lineage>
</organism>
<keyword evidence="2" id="KW-1185">Reference proteome</keyword>
<protein>
    <submittedName>
        <fullName evidence="1">Uncharacterized protein</fullName>
    </submittedName>
</protein>
<reference evidence="1 2" key="1">
    <citation type="submission" date="2019-09" db="EMBL/GenBank/DDBJ databases">
        <authorList>
            <person name="Leyn A S."/>
        </authorList>
    </citation>
    <scope>NUCLEOTIDE SEQUENCE [LARGE SCALE GENOMIC DNA]</scope>
    <source>
        <strain evidence="1">AA231_1</strain>
    </source>
</reference>
<gene>
    <name evidence="1" type="ORF">AA23TX_07143</name>
</gene>
<dbReference type="Proteomes" id="UP000399805">
    <property type="component" value="Unassembled WGS sequence"/>
</dbReference>
<evidence type="ECO:0000313" key="1">
    <source>
        <dbReference type="EMBL" id="VVJ22132.1"/>
    </source>
</evidence>
<proteinExistence type="predicted"/>